<dbReference type="OrthoDB" id="1495225at2"/>
<dbReference type="STRING" id="645991.Sgly_1621"/>
<reference evidence="1 2" key="1">
    <citation type="journal article" date="2011" name="Stand. Genomic Sci.">
        <title>Complete genome sequence of Syntrophobotulus glycolicus type strain (FlGlyR).</title>
        <authorList>
            <person name="Han C."/>
            <person name="Mwirichia R."/>
            <person name="Chertkov O."/>
            <person name="Held B."/>
            <person name="Lapidus A."/>
            <person name="Nolan M."/>
            <person name="Lucas S."/>
            <person name="Hammon N."/>
            <person name="Deshpande S."/>
            <person name="Cheng J.F."/>
            <person name="Tapia R."/>
            <person name="Goodwin L."/>
            <person name="Pitluck S."/>
            <person name="Huntemann M."/>
            <person name="Liolios K."/>
            <person name="Ivanova N."/>
            <person name="Pagani I."/>
            <person name="Mavromatis K."/>
            <person name="Ovchinikova G."/>
            <person name="Pati A."/>
            <person name="Chen A."/>
            <person name="Palaniappan K."/>
            <person name="Land M."/>
            <person name="Hauser L."/>
            <person name="Brambilla E.M."/>
            <person name="Rohde M."/>
            <person name="Spring S."/>
            <person name="Sikorski J."/>
            <person name="Goker M."/>
            <person name="Woyke T."/>
            <person name="Bristow J."/>
            <person name="Eisen J.A."/>
            <person name="Markowitz V."/>
            <person name="Hugenholtz P."/>
            <person name="Kyrpides N.C."/>
            <person name="Klenk H.P."/>
            <person name="Detter J.C."/>
        </authorList>
    </citation>
    <scope>NUCLEOTIDE SEQUENCE [LARGE SCALE GENOMIC DNA]</scope>
    <source>
        <strain evidence="2">DSM 8271 / FlGlyR</strain>
    </source>
</reference>
<keyword evidence="2" id="KW-1185">Reference proteome</keyword>
<gene>
    <name evidence="1" type="ordered locus">Sgly_1621</name>
</gene>
<dbReference type="eggNOG" id="ENOG5033BC0">
    <property type="taxonomic scope" value="Bacteria"/>
</dbReference>
<dbReference type="HOGENOM" id="CLU_159325_2_0_9"/>
<evidence type="ECO:0000313" key="2">
    <source>
        <dbReference type="Proteomes" id="UP000007488"/>
    </source>
</evidence>
<reference evidence="2" key="2">
    <citation type="submission" date="2011-02" db="EMBL/GenBank/DDBJ databases">
        <title>The complete genome of Syntrophobotulus glycolicus DSM 8271.</title>
        <authorList>
            <person name="Lucas S."/>
            <person name="Copeland A."/>
            <person name="Lapidus A."/>
            <person name="Bruce D."/>
            <person name="Goodwin L."/>
            <person name="Pitluck S."/>
            <person name="Kyrpides N."/>
            <person name="Mavromatis K."/>
            <person name="Pagani I."/>
            <person name="Ivanova N."/>
            <person name="Mikhailova N."/>
            <person name="Chertkov O."/>
            <person name="Held B."/>
            <person name="Detter J.C."/>
            <person name="Tapia R."/>
            <person name="Han C."/>
            <person name="Land M."/>
            <person name="Hauser L."/>
            <person name="Markowitz V."/>
            <person name="Cheng J.-F."/>
            <person name="Hugenholtz P."/>
            <person name="Woyke T."/>
            <person name="Wu D."/>
            <person name="Spring S."/>
            <person name="Schroeder M."/>
            <person name="Brambilla E."/>
            <person name="Klenk H.-P."/>
            <person name="Eisen J.A."/>
        </authorList>
    </citation>
    <scope>NUCLEOTIDE SEQUENCE [LARGE SCALE GENOMIC DNA]</scope>
    <source>
        <strain evidence="2">DSM 8271 / FlGlyR</strain>
    </source>
</reference>
<name>F0SY84_SYNGF</name>
<organism evidence="1 2">
    <name type="scientific">Syntrophobotulus glycolicus (strain DSM 8271 / FlGlyR)</name>
    <dbReference type="NCBI Taxonomy" id="645991"/>
    <lineage>
        <taxon>Bacteria</taxon>
        <taxon>Bacillati</taxon>
        <taxon>Bacillota</taxon>
        <taxon>Clostridia</taxon>
        <taxon>Eubacteriales</taxon>
        <taxon>Desulfitobacteriaceae</taxon>
        <taxon>Syntrophobotulus</taxon>
    </lineage>
</organism>
<dbReference type="InterPro" id="IPR008792">
    <property type="entry name" value="PQQD"/>
</dbReference>
<proteinExistence type="predicted"/>
<dbReference type="InterPro" id="IPR041881">
    <property type="entry name" value="PqqD_sf"/>
</dbReference>
<dbReference type="NCBIfam" id="NF033536">
    <property type="entry name" value="lasso_PqqD_Bac"/>
    <property type="match status" value="1"/>
</dbReference>
<sequence>MSSKSERIGLDSCVGRPKELPTAEVGGEVVMMSLDKGKYFALDSVGSRIWELMEKPQTVKEIIQCLLEEYEVDEQTCRNNVLEFLNKLDEEGLMELIEDR</sequence>
<dbReference type="EMBL" id="CP002547">
    <property type="protein sequence ID" value="ADY55919.1"/>
    <property type="molecule type" value="Genomic_DNA"/>
</dbReference>
<dbReference type="Pfam" id="PF05402">
    <property type="entry name" value="PqqD"/>
    <property type="match status" value="1"/>
</dbReference>
<evidence type="ECO:0008006" key="3">
    <source>
        <dbReference type="Google" id="ProtNLM"/>
    </source>
</evidence>
<dbReference type="Proteomes" id="UP000007488">
    <property type="component" value="Chromosome"/>
</dbReference>
<dbReference type="KEGG" id="sgy:Sgly_1621"/>
<dbReference type="Gene3D" id="1.10.10.1150">
    <property type="entry name" value="Coenzyme PQQ synthesis protein D (PqqD)"/>
    <property type="match status" value="1"/>
</dbReference>
<protein>
    <recommendedName>
        <fullName evidence="3">Coenzyme PQQ synthesis protein D (PqqD)</fullName>
    </recommendedName>
</protein>
<accession>F0SY84</accession>
<evidence type="ECO:0000313" key="1">
    <source>
        <dbReference type="EMBL" id="ADY55919.1"/>
    </source>
</evidence>
<dbReference type="AlphaFoldDB" id="F0SY84"/>